<proteinExistence type="predicted"/>
<protein>
    <submittedName>
        <fullName evidence="1">Uncharacterized protein</fullName>
    </submittedName>
</protein>
<dbReference type="EMBL" id="VSSQ01065549">
    <property type="protein sequence ID" value="MPN18263.1"/>
    <property type="molecule type" value="Genomic_DNA"/>
</dbReference>
<evidence type="ECO:0000313" key="1">
    <source>
        <dbReference type="EMBL" id="MPN18263.1"/>
    </source>
</evidence>
<sequence length="127" mass="15013">MKFKEKLDDLDQSINRLLVYQLSMNGFKLYQGEEDLGEEFFSNTLQGDTGDLHYAKQLIGIYKDICAAYLTKIYFIQNRSEDYEAIKEDMQRFYRSGLGKRYLTELEIPQEWVVEPTEPEESSEEIE</sequence>
<accession>A0A645G2D1</accession>
<dbReference type="AlphaFoldDB" id="A0A645G2D1"/>
<gene>
    <name evidence="1" type="ORF">SDC9_165623</name>
</gene>
<comment type="caution">
    <text evidence="1">The sequence shown here is derived from an EMBL/GenBank/DDBJ whole genome shotgun (WGS) entry which is preliminary data.</text>
</comment>
<name>A0A645G2D1_9ZZZZ</name>
<reference evidence="1" key="1">
    <citation type="submission" date="2019-08" db="EMBL/GenBank/DDBJ databases">
        <authorList>
            <person name="Kucharzyk K."/>
            <person name="Murdoch R.W."/>
            <person name="Higgins S."/>
            <person name="Loffler F."/>
        </authorList>
    </citation>
    <scope>NUCLEOTIDE SEQUENCE</scope>
</reference>
<organism evidence="1">
    <name type="scientific">bioreactor metagenome</name>
    <dbReference type="NCBI Taxonomy" id="1076179"/>
    <lineage>
        <taxon>unclassified sequences</taxon>
        <taxon>metagenomes</taxon>
        <taxon>ecological metagenomes</taxon>
    </lineage>
</organism>